<organism evidence="2 3">
    <name type="scientific">Aquisalimonas asiatica</name>
    <dbReference type="NCBI Taxonomy" id="406100"/>
    <lineage>
        <taxon>Bacteria</taxon>
        <taxon>Pseudomonadati</taxon>
        <taxon>Pseudomonadota</taxon>
        <taxon>Gammaproteobacteria</taxon>
        <taxon>Chromatiales</taxon>
        <taxon>Ectothiorhodospiraceae</taxon>
        <taxon>Aquisalimonas</taxon>
    </lineage>
</organism>
<evidence type="ECO:0000313" key="3">
    <source>
        <dbReference type="Proteomes" id="UP000199657"/>
    </source>
</evidence>
<accession>A0A1H8TDC1</accession>
<dbReference type="Pfam" id="PF13852">
    <property type="entry name" value="DUF4197"/>
    <property type="match status" value="1"/>
</dbReference>
<sequence>MPYRLLAAALAAVLVTGCEAIDLPMPPFDRDDSAEEGDDRVAAALRDALRVGTERTVDRTAREDGYLGNADIRIPLPDQFDAAASQLQRVGLGGQVDALERSMNRAAEQAASEAASVFAGAIREMRPADVHAVLNGGSDAATRYLRDQSESELRERYQPVVREQMDAAGVYRVYQPLRDSYNQMPLLPRLDLDLDRYVTDQALDGLFTVLAEEEARIRADPAARTTELLRDIFGR</sequence>
<dbReference type="Proteomes" id="UP000199657">
    <property type="component" value="Unassembled WGS sequence"/>
</dbReference>
<feature type="signal peptide" evidence="1">
    <location>
        <begin position="1"/>
        <end position="20"/>
    </location>
</feature>
<gene>
    <name evidence="2" type="ORF">SAMN04488052_10454</name>
</gene>
<dbReference type="RefSeq" id="WP_425425077.1">
    <property type="nucleotide sequence ID" value="NZ_FOEG01000004.1"/>
</dbReference>
<evidence type="ECO:0000256" key="1">
    <source>
        <dbReference type="SAM" id="SignalP"/>
    </source>
</evidence>
<feature type="chain" id="PRO_5011622989" description="DUF4197 domain-containing protein" evidence="1">
    <location>
        <begin position="21"/>
        <end position="235"/>
    </location>
</feature>
<evidence type="ECO:0000313" key="2">
    <source>
        <dbReference type="EMBL" id="SEO88584.1"/>
    </source>
</evidence>
<dbReference type="STRING" id="406100.SAMN04488052_10454"/>
<proteinExistence type="predicted"/>
<dbReference type="EMBL" id="FOEG01000004">
    <property type="protein sequence ID" value="SEO88584.1"/>
    <property type="molecule type" value="Genomic_DNA"/>
</dbReference>
<reference evidence="2 3" key="1">
    <citation type="submission" date="2016-10" db="EMBL/GenBank/DDBJ databases">
        <authorList>
            <person name="de Groot N.N."/>
        </authorList>
    </citation>
    <scope>NUCLEOTIDE SEQUENCE [LARGE SCALE GENOMIC DNA]</scope>
    <source>
        <strain evidence="2 3">CGMCC 1.6291</strain>
    </source>
</reference>
<evidence type="ECO:0008006" key="4">
    <source>
        <dbReference type="Google" id="ProtNLM"/>
    </source>
</evidence>
<dbReference type="PROSITE" id="PS51257">
    <property type="entry name" value="PROKAR_LIPOPROTEIN"/>
    <property type="match status" value="1"/>
</dbReference>
<keyword evidence="3" id="KW-1185">Reference proteome</keyword>
<dbReference type="AlphaFoldDB" id="A0A1H8TDC1"/>
<dbReference type="InterPro" id="IPR025245">
    <property type="entry name" value="DUF4197"/>
</dbReference>
<protein>
    <recommendedName>
        <fullName evidence="4">DUF4197 domain-containing protein</fullName>
    </recommendedName>
</protein>
<name>A0A1H8TDC1_9GAMM</name>
<keyword evidence="1" id="KW-0732">Signal</keyword>